<dbReference type="InterPro" id="IPR012867">
    <property type="entry name" value="DUF1648"/>
</dbReference>
<name>A0A9X6QB31_BACTU</name>
<gene>
    <name evidence="3" type="ORF">BK775_07785</name>
</gene>
<protein>
    <recommendedName>
        <fullName evidence="2">DUF1648 domain-containing protein</fullName>
    </recommendedName>
</protein>
<feature type="transmembrane region" description="Helical" evidence="1">
    <location>
        <begin position="178"/>
        <end position="201"/>
    </location>
</feature>
<feature type="transmembrane region" description="Helical" evidence="1">
    <location>
        <begin position="7"/>
        <end position="25"/>
    </location>
</feature>
<evidence type="ECO:0000313" key="4">
    <source>
        <dbReference type="Proteomes" id="UP000195077"/>
    </source>
</evidence>
<feature type="domain" description="DUF1648" evidence="2">
    <location>
        <begin position="10"/>
        <end position="56"/>
    </location>
</feature>
<keyword evidence="1" id="KW-0812">Transmembrane</keyword>
<dbReference type="GO" id="GO:0009636">
    <property type="term" value="P:response to toxic substance"/>
    <property type="evidence" value="ECO:0007669"/>
    <property type="project" value="TreeGrafter"/>
</dbReference>
<dbReference type="PANTHER" id="PTHR37810">
    <property type="entry name" value="IMMUNITY PROTEIN SDPI"/>
    <property type="match status" value="1"/>
</dbReference>
<feature type="transmembrane region" description="Helical" evidence="1">
    <location>
        <begin position="45"/>
        <end position="67"/>
    </location>
</feature>
<keyword evidence="1" id="KW-0472">Membrane</keyword>
<proteinExistence type="predicted"/>
<dbReference type="Pfam" id="PF07853">
    <property type="entry name" value="DUF1648"/>
    <property type="match status" value="1"/>
</dbReference>
<comment type="caution">
    <text evidence="3">The sequence shown here is derived from an EMBL/GenBank/DDBJ whole genome shotgun (WGS) entry which is preliminary data.</text>
</comment>
<evidence type="ECO:0000256" key="1">
    <source>
        <dbReference type="SAM" id="Phobius"/>
    </source>
</evidence>
<evidence type="ECO:0000259" key="2">
    <source>
        <dbReference type="Pfam" id="PF07853"/>
    </source>
</evidence>
<reference evidence="3 4" key="1">
    <citation type="submission" date="2016-10" db="EMBL/GenBank/DDBJ databases">
        <title>Comparative genomics of Bacillus thuringiensis reveals a path to pathogens against multiple invertebrate hosts.</title>
        <authorList>
            <person name="Zheng J."/>
            <person name="Gao Q."/>
            <person name="Liu H."/>
            <person name="Peng D."/>
            <person name="Ruan L."/>
            <person name="Sun M."/>
        </authorList>
    </citation>
    <scope>NUCLEOTIDE SEQUENCE [LARGE SCALE GENOMIC DNA]</scope>
    <source>
        <strain evidence="3">I13</strain>
    </source>
</reference>
<evidence type="ECO:0000313" key="3">
    <source>
        <dbReference type="EMBL" id="OUA29552.1"/>
    </source>
</evidence>
<accession>A0A9X6QB31</accession>
<feature type="transmembrane region" description="Helical" evidence="1">
    <location>
        <begin position="108"/>
        <end position="125"/>
    </location>
</feature>
<dbReference type="EMBL" id="NFEN01000042">
    <property type="protein sequence ID" value="OUA29552.1"/>
    <property type="molecule type" value="Genomic_DNA"/>
</dbReference>
<feature type="transmembrane region" description="Helical" evidence="1">
    <location>
        <begin position="153"/>
        <end position="172"/>
    </location>
</feature>
<organism evidence="3 4">
    <name type="scientific">Bacillus thuringiensis</name>
    <dbReference type="NCBI Taxonomy" id="1428"/>
    <lineage>
        <taxon>Bacteria</taxon>
        <taxon>Bacillati</taxon>
        <taxon>Bacillota</taxon>
        <taxon>Bacilli</taxon>
        <taxon>Bacillales</taxon>
        <taxon>Bacillaceae</taxon>
        <taxon>Bacillus</taxon>
        <taxon>Bacillus cereus group</taxon>
    </lineage>
</organism>
<sequence>MIKYKYVLGIFFACLLLTLFLYPYLPNRMAVHWNVNGEPNEFMSKQVVVAFIPCFIIFSYGFLYIISHNIFKFNERGHGIIGGFIKKITLFMLFIHMLILFINFRKVISFQTGLTIGISMFLFMLSKEFKNIKGKEKEKEKEKDPIKLQKIRLVSRRIFQVMAWGILFSLFLNLEWGFYVLLSIISCGSMLFMLYIFYSYIIESYET</sequence>
<keyword evidence="1" id="KW-1133">Transmembrane helix</keyword>
<dbReference type="PANTHER" id="PTHR37810:SF5">
    <property type="entry name" value="IMMUNITY PROTEIN SDPI"/>
    <property type="match status" value="1"/>
</dbReference>
<feature type="transmembrane region" description="Helical" evidence="1">
    <location>
        <begin position="79"/>
        <end position="102"/>
    </location>
</feature>
<dbReference type="Proteomes" id="UP000195077">
    <property type="component" value="Unassembled WGS sequence"/>
</dbReference>
<dbReference type="RefSeq" id="WP_021727725.1">
    <property type="nucleotide sequence ID" value="NZ_CP059975.1"/>
</dbReference>
<dbReference type="AlphaFoldDB" id="A0A9X6QB31"/>